<reference evidence="1" key="1">
    <citation type="submission" date="2015-10" db="EMBL/GenBank/DDBJ databases">
        <title>Evolution of the mating-type locus in an isomorphic haploid-diploid life cycle and isogamy.</title>
        <authorList>
            <person name="Yamazaki T."/>
            <person name="Suzuki R."/>
            <person name="Ichihara K."/>
            <person name="Toyoda A."/>
            <person name="Kuwano K."/>
            <person name="Kawano S."/>
        </authorList>
    </citation>
    <scope>NUCLEOTIDE SEQUENCE</scope>
    <source>
        <strain evidence="1">MGEC-2</strain>
    </source>
</reference>
<evidence type="ECO:0000313" key="1">
    <source>
        <dbReference type="EMBL" id="BAV58203.1"/>
    </source>
</evidence>
<gene>
    <name evidence="1" type="primary">07271m</name>
</gene>
<dbReference type="EMBL" id="LC088515">
    <property type="protein sequence ID" value="BAV58203.1"/>
    <property type="molecule type" value="mRNA"/>
</dbReference>
<dbReference type="AlphaFoldDB" id="A0A1C9ZPI4"/>
<protein>
    <submittedName>
        <fullName evidence="1">Uncharacterized protein</fullName>
    </submittedName>
</protein>
<name>A0A1C9ZPI4_9CHLO</name>
<accession>A0A1C9ZPI4</accession>
<organism evidence="1">
    <name type="scientific">Ulva partita</name>
    <dbReference type="NCBI Taxonomy" id="1605170"/>
    <lineage>
        <taxon>Eukaryota</taxon>
        <taxon>Viridiplantae</taxon>
        <taxon>Chlorophyta</taxon>
        <taxon>core chlorophytes</taxon>
        <taxon>Ulvophyceae</taxon>
        <taxon>OUU clade</taxon>
        <taxon>Ulvales</taxon>
        <taxon>Ulvaceae</taxon>
        <taxon>Ulva</taxon>
    </lineage>
</organism>
<sequence>MGTATKPVGAAVSGHHRWFSREANRVHQVPFRSRVAGSWLVTLWTLPHPSCVKLYHS</sequence>
<proteinExistence type="evidence at transcript level"/>